<accession>A0ABY9KYN4</accession>
<dbReference type="SUPFAM" id="SSF54534">
    <property type="entry name" value="FKBP-like"/>
    <property type="match status" value="1"/>
</dbReference>
<comment type="function">
    <text evidence="5">Plays a major role in protein secretion by helping the post-translocational extracellular folding of several secreted proteins.</text>
</comment>
<evidence type="ECO:0000256" key="5">
    <source>
        <dbReference type="HAMAP-Rule" id="MF_01145"/>
    </source>
</evidence>
<dbReference type="Pfam" id="PF13616">
    <property type="entry name" value="Rotamase_3"/>
    <property type="match status" value="1"/>
</dbReference>
<protein>
    <recommendedName>
        <fullName evidence="5">Foldase protein PrsA</fullName>
        <ecNumber evidence="5">5.2.1.8</ecNumber>
    </recommendedName>
</protein>
<comment type="catalytic activity">
    <reaction evidence="1 5">
        <text>[protein]-peptidylproline (omega=180) = [protein]-peptidylproline (omega=0)</text>
        <dbReference type="Rhea" id="RHEA:16237"/>
        <dbReference type="Rhea" id="RHEA-COMP:10747"/>
        <dbReference type="Rhea" id="RHEA-COMP:10748"/>
        <dbReference type="ChEBI" id="CHEBI:83833"/>
        <dbReference type="ChEBI" id="CHEBI:83834"/>
        <dbReference type="EC" id="5.2.1.8"/>
    </reaction>
</comment>
<dbReference type="EMBL" id="CP129113">
    <property type="protein sequence ID" value="WLV25502.1"/>
    <property type="molecule type" value="Genomic_DNA"/>
</dbReference>
<dbReference type="PROSITE" id="PS50198">
    <property type="entry name" value="PPIC_PPIASE_2"/>
    <property type="match status" value="1"/>
</dbReference>
<dbReference type="PANTHER" id="PTHR47245:SF1">
    <property type="entry name" value="FOLDASE PROTEIN PRSA"/>
    <property type="match status" value="1"/>
</dbReference>
<dbReference type="Gene3D" id="3.10.50.40">
    <property type="match status" value="1"/>
</dbReference>
<evidence type="ECO:0000256" key="1">
    <source>
        <dbReference type="ARBA" id="ARBA00000971"/>
    </source>
</evidence>
<evidence type="ECO:0000313" key="9">
    <source>
        <dbReference type="Proteomes" id="UP001180087"/>
    </source>
</evidence>
<keyword evidence="5" id="KW-0564">Palmitate</keyword>
<keyword evidence="4 5" id="KW-0413">Isomerase</keyword>
<comment type="similarity">
    <text evidence="5">Belongs to the PrsA family.</text>
</comment>
<evidence type="ECO:0000256" key="6">
    <source>
        <dbReference type="SAM" id="SignalP"/>
    </source>
</evidence>
<evidence type="ECO:0000256" key="2">
    <source>
        <dbReference type="ARBA" id="ARBA00022729"/>
    </source>
</evidence>
<keyword evidence="5" id="KW-1003">Cell membrane</keyword>
<keyword evidence="3 5" id="KW-0697">Rotamase</keyword>
<name>A0ABY9KYN4_9BACI</name>
<reference evidence="8" key="1">
    <citation type="submission" date="2023-06" db="EMBL/GenBank/DDBJ databases">
        <title>A Treasure from Seagulls: Isolation and Description of Aciduricobacillus qingdaonensis gen. nov., sp. nov., a Rare Obligately Uric Acid-utilizing Member in the Family Bacillaceae.</title>
        <authorList>
            <person name="Liu W."/>
            <person name="Wang B."/>
        </authorList>
    </citation>
    <scope>NUCLEOTIDE SEQUENCE</scope>
    <source>
        <strain evidence="8">44XB</strain>
    </source>
</reference>
<dbReference type="InterPro" id="IPR000297">
    <property type="entry name" value="PPIase_PpiC"/>
</dbReference>
<dbReference type="Proteomes" id="UP001180087">
    <property type="component" value="Chromosome"/>
</dbReference>
<gene>
    <name evidence="5" type="primary">prsA</name>
    <name evidence="8" type="ORF">QR721_04635</name>
</gene>
<dbReference type="PROSITE" id="PS51257">
    <property type="entry name" value="PROKAR_LIPOPROTEIN"/>
    <property type="match status" value="1"/>
</dbReference>
<organism evidence="8 9">
    <name type="scientific">Aciduricibacillus chroicocephali</name>
    <dbReference type="NCBI Taxonomy" id="3054939"/>
    <lineage>
        <taxon>Bacteria</taxon>
        <taxon>Bacillati</taxon>
        <taxon>Bacillota</taxon>
        <taxon>Bacilli</taxon>
        <taxon>Bacillales</taxon>
        <taxon>Bacillaceae</taxon>
        <taxon>Aciduricibacillus</taxon>
    </lineage>
</organism>
<sequence>MKKLAIALTLSASIFGLAACSNDSGSGKGDPETIATSKAGDIKKEDFYNEMKQRSGNDVLKEMVTAKVLEDKYKVTDKQVNDELQKIKDQLGDGYKQALQQQGFTEKQLKENLRLNLLQEQAVTEDIKVKDADIKKQYDRMKTELKASHILVDDKKTAEKVKKELDAGGDFAELAKKYSKDDANKDKGGELGWFSAKDNMDEAFLNAAYKMKKGEVSDPVQSSFGYHIIKLEDKRENKDVESYDKAKKDIRRELAMKKIDPVKAQEKLDKLVKEADVKIKVKDLKDALKQDDSQQTIPQG</sequence>
<comment type="subcellular location">
    <subcellularLocation>
        <location evidence="5">Cell membrane</location>
        <topology evidence="5">Lipid-anchor</topology>
    </subcellularLocation>
</comment>
<dbReference type="GO" id="GO:0003755">
    <property type="term" value="F:peptidyl-prolyl cis-trans isomerase activity"/>
    <property type="evidence" value="ECO:0007669"/>
    <property type="project" value="UniProtKB-EC"/>
</dbReference>
<feature type="domain" description="PpiC" evidence="7">
    <location>
        <begin position="142"/>
        <end position="233"/>
    </location>
</feature>
<evidence type="ECO:0000313" key="8">
    <source>
        <dbReference type="EMBL" id="WLV25502.1"/>
    </source>
</evidence>
<dbReference type="InterPro" id="IPR050245">
    <property type="entry name" value="PrsA_foldase"/>
</dbReference>
<evidence type="ECO:0000259" key="7">
    <source>
        <dbReference type="PROSITE" id="PS50198"/>
    </source>
</evidence>
<keyword evidence="5" id="KW-0472">Membrane</keyword>
<dbReference type="PANTHER" id="PTHR47245">
    <property type="entry name" value="PEPTIDYLPROLYL ISOMERASE"/>
    <property type="match status" value="1"/>
</dbReference>
<dbReference type="InterPro" id="IPR023059">
    <property type="entry name" value="Foldase_PrsA"/>
</dbReference>
<dbReference type="InterPro" id="IPR046357">
    <property type="entry name" value="PPIase_dom_sf"/>
</dbReference>
<dbReference type="HAMAP" id="MF_01145">
    <property type="entry name" value="Foldase_PrsA"/>
    <property type="match status" value="1"/>
</dbReference>
<keyword evidence="2 5" id="KW-0732">Signal</keyword>
<evidence type="ECO:0000256" key="3">
    <source>
        <dbReference type="ARBA" id="ARBA00023110"/>
    </source>
</evidence>
<dbReference type="RefSeq" id="WP_348029292.1">
    <property type="nucleotide sequence ID" value="NZ_CP129113.1"/>
</dbReference>
<keyword evidence="9" id="KW-1185">Reference proteome</keyword>
<feature type="chain" id="PRO_5045348048" description="Foldase protein PrsA" evidence="6">
    <location>
        <begin position="19"/>
        <end position="300"/>
    </location>
</feature>
<dbReference type="EC" id="5.2.1.8" evidence="5"/>
<proteinExistence type="inferred from homology"/>
<evidence type="ECO:0000256" key="4">
    <source>
        <dbReference type="ARBA" id="ARBA00023235"/>
    </source>
</evidence>
<keyword evidence="5" id="KW-0449">Lipoprotein</keyword>
<feature type="signal peptide" evidence="6">
    <location>
        <begin position="1"/>
        <end position="18"/>
    </location>
</feature>